<evidence type="ECO:0000256" key="1">
    <source>
        <dbReference type="ARBA" id="ARBA00022485"/>
    </source>
</evidence>
<dbReference type="EMBL" id="CP000885">
    <property type="protein sequence ID" value="ABX42107.1"/>
    <property type="molecule type" value="Genomic_DNA"/>
</dbReference>
<dbReference type="Gene3D" id="3.30.70.20">
    <property type="match status" value="2"/>
</dbReference>
<dbReference type="KEGG" id="cpy:Cphy_1735"/>
<organism evidence="6 7">
    <name type="scientific">Lachnoclostridium phytofermentans (strain ATCC 700394 / DSM 18823 / ISDg)</name>
    <name type="common">Clostridium phytofermentans</name>
    <dbReference type="NCBI Taxonomy" id="357809"/>
    <lineage>
        <taxon>Bacteria</taxon>
        <taxon>Bacillati</taxon>
        <taxon>Bacillota</taxon>
        <taxon>Clostridia</taxon>
        <taxon>Lachnospirales</taxon>
        <taxon>Lachnospiraceae</taxon>
    </lineage>
</organism>
<dbReference type="PANTHER" id="PTHR43687">
    <property type="entry name" value="ADENYLYLSULFATE REDUCTASE, BETA SUBUNIT"/>
    <property type="match status" value="1"/>
</dbReference>
<evidence type="ECO:0000256" key="4">
    <source>
        <dbReference type="ARBA" id="ARBA00023014"/>
    </source>
</evidence>
<evidence type="ECO:0000256" key="3">
    <source>
        <dbReference type="ARBA" id="ARBA00023004"/>
    </source>
</evidence>
<dbReference type="InterPro" id="IPR017896">
    <property type="entry name" value="4Fe4S_Fe-S-bd"/>
</dbReference>
<protein>
    <submittedName>
        <fullName evidence="6">4Fe-4S ferredoxin iron-sulfur binding domain protein</fullName>
    </submittedName>
</protein>
<feature type="domain" description="4Fe-4S ferredoxin-type" evidence="5">
    <location>
        <begin position="36"/>
        <end position="65"/>
    </location>
</feature>
<reference evidence="7" key="1">
    <citation type="submission" date="2007-11" db="EMBL/GenBank/DDBJ databases">
        <title>Complete genome sequence of Clostridium phytofermentans ISDg.</title>
        <authorList>
            <person name="Leschine S.B."/>
            <person name="Warnick T.A."/>
            <person name="Blanchard J.L."/>
            <person name="Schnell D.J."/>
            <person name="Petit E.L."/>
            <person name="LaTouf W.G."/>
            <person name="Copeland A."/>
            <person name="Lucas S."/>
            <person name="Lapidus A."/>
            <person name="Barry K."/>
            <person name="Glavina del Rio T."/>
            <person name="Dalin E."/>
            <person name="Tice H."/>
            <person name="Pitluck S."/>
            <person name="Kiss H."/>
            <person name="Brettin T."/>
            <person name="Bruce D."/>
            <person name="Detter J.C."/>
            <person name="Han C."/>
            <person name="Kuske C."/>
            <person name="Schmutz J."/>
            <person name="Larimer F."/>
            <person name="Land M."/>
            <person name="Hauser L."/>
            <person name="Kyrpides N."/>
            <person name="Kim E.A."/>
            <person name="Richardson P."/>
        </authorList>
    </citation>
    <scope>NUCLEOTIDE SEQUENCE [LARGE SCALE GENOMIC DNA]</scope>
    <source>
        <strain evidence="7">ATCC 700394 / DSM 18823 / ISDg</strain>
    </source>
</reference>
<dbReference type="GO" id="GO:0046872">
    <property type="term" value="F:metal ion binding"/>
    <property type="evidence" value="ECO:0007669"/>
    <property type="project" value="UniProtKB-KW"/>
</dbReference>
<keyword evidence="2" id="KW-0479">Metal-binding</keyword>
<keyword evidence="7" id="KW-1185">Reference proteome</keyword>
<dbReference type="AlphaFoldDB" id="A9KS75"/>
<dbReference type="STRING" id="357809.Cphy_1735"/>
<sequence>MSVFSMTKTLFKNLFHGPYTVLYPIKAKDKFDRTRGKIEISIDDCIFCSMCQRRCPTGALTVDKAKSSWSIERFSCIQCGYCTEVCPKKCLHMDNQYTTPSENKIRDEFVKCTNTQSLSE</sequence>
<feature type="domain" description="4Fe-4S ferredoxin-type" evidence="5">
    <location>
        <begin position="67"/>
        <end position="96"/>
    </location>
</feature>
<dbReference type="PANTHER" id="PTHR43687:SF1">
    <property type="entry name" value="FERREDOXIN III"/>
    <property type="match status" value="1"/>
</dbReference>
<proteinExistence type="predicted"/>
<keyword evidence="3" id="KW-0408">Iron</keyword>
<dbReference type="SUPFAM" id="SSF54862">
    <property type="entry name" value="4Fe-4S ferredoxins"/>
    <property type="match status" value="1"/>
</dbReference>
<dbReference type="RefSeq" id="WP_012199761.1">
    <property type="nucleotide sequence ID" value="NC_010001.1"/>
</dbReference>
<dbReference type="InterPro" id="IPR050572">
    <property type="entry name" value="Fe-S_Ferredoxin"/>
</dbReference>
<dbReference type="Proteomes" id="UP000000370">
    <property type="component" value="Chromosome"/>
</dbReference>
<dbReference type="GO" id="GO:0051539">
    <property type="term" value="F:4 iron, 4 sulfur cluster binding"/>
    <property type="evidence" value="ECO:0007669"/>
    <property type="project" value="UniProtKB-KW"/>
</dbReference>
<name>A9KS75_LACP7</name>
<dbReference type="eggNOG" id="COG1143">
    <property type="taxonomic scope" value="Bacteria"/>
</dbReference>
<evidence type="ECO:0000259" key="5">
    <source>
        <dbReference type="PROSITE" id="PS51379"/>
    </source>
</evidence>
<dbReference type="HOGENOM" id="CLU_067218_4_6_9"/>
<dbReference type="OrthoDB" id="9803192at2"/>
<dbReference type="PROSITE" id="PS51379">
    <property type="entry name" value="4FE4S_FER_2"/>
    <property type="match status" value="2"/>
</dbReference>
<keyword evidence="4" id="KW-0411">Iron-sulfur</keyword>
<dbReference type="Pfam" id="PF13187">
    <property type="entry name" value="Fer4_9"/>
    <property type="match status" value="1"/>
</dbReference>
<dbReference type="InterPro" id="IPR017900">
    <property type="entry name" value="4Fe4S_Fe_S_CS"/>
</dbReference>
<keyword evidence="1" id="KW-0004">4Fe-4S</keyword>
<accession>A9KS75</accession>
<evidence type="ECO:0000313" key="6">
    <source>
        <dbReference type="EMBL" id="ABX42107.1"/>
    </source>
</evidence>
<evidence type="ECO:0000313" key="7">
    <source>
        <dbReference type="Proteomes" id="UP000000370"/>
    </source>
</evidence>
<gene>
    <name evidence="6" type="ordered locus">Cphy_1735</name>
</gene>
<dbReference type="PROSITE" id="PS00198">
    <property type="entry name" value="4FE4S_FER_1"/>
    <property type="match status" value="2"/>
</dbReference>
<evidence type="ECO:0000256" key="2">
    <source>
        <dbReference type="ARBA" id="ARBA00022723"/>
    </source>
</evidence>